<accession>A0A0E9S9L5</accession>
<dbReference type="EMBL" id="GBXM01070675">
    <property type="protein sequence ID" value="JAH37902.1"/>
    <property type="molecule type" value="Transcribed_RNA"/>
</dbReference>
<reference evidence="1" key="2">
    <citation type="journal article" date="2015" name="Fish Shellfish Immunol.">
        <title>Early steps in the European eel (Anguilla anguilla)-Vibrio vulnificus interaction in the gills: Role of the RtxA13 toxin.</title>
        <authorList>
            <person name="Callol A."/>
            <person name="Pajuelo D."/>
            <person name="Ebbesson L."/>
            <person name="Teles M."/>
            <person name="MacKenzie S."/>
            <person name="Amaro C."/>
        </authorList>
    </citation>
    <scope>NUCLEOTIDE SEQUENCE</scope>
</reference>
<evidence type="ECO:0000313" key="1">
    <source>
        <dbReference type="EMBL" id="JAH37902.1"/>
    </source>
</evidence>
<organism evidence="1">
    <name type="scientific">Anguilla anguilla</name>
    <name type="common">European freshwater eel</name>
    <name type="synonym">Muraena anguilla</name>
    <dbReference type="NCBI Taxonomy" id="7936"/>
    <lineage>
        <taxon>Eukaryota</taxon>
        <taxon>Metazoa</taxon>
        <taxon>Chordata</taxon>
        <taxon>Craniata</taxon>
        <taxon>Vertebrata</taxon>
        <taxon>Euteleostomi</taxon>
        <taxon>Actinopterygii</taxon>
        <taxon>Neopterygii</taxon>
        <taxon>Teleostei</taxon>
        <taxon>Anguilliformes</taxon>
        <taxon>Anguillidae</taxon>
        <taxon>Anguilla</taxon>
    </lineage>
</organism>
<proteinExistence type="predicted"/>
<protein>
    <submittedName>
        <fullName evidence="1">Uncharacterized protein</fullName>
    </submittedName>
</protein>
<reference evidence="1" key="1">
    <citation type="submission" date="2014-11" db="EMBL/GenBank/DDBJ databases">
        <authorList>
            <person name="Amaro Gonzalez C."/>
        </authorList>
    </citation>
    <scope>NUCLEOTIDE SEQUENCE</scope>
</reference>
<sequence>MSATVLSSSPLVGTTCFFRLGVWLRCRGIGKSSPRSMRIVMAQLLCHWGNANCTP</sequence>
<dbReference type="AlphaFoldDB" id="A0A0E9S9L5"/>
<name>A0A0E9S9L5_ANGAN</name>